<dbReference type="EMBL" id="MU001783">
    <property type="protein sequence ID" value="KAF2798494.1"/>
    <property type="molecule type" value="Genomic_DNA"/>
</dbReference>
<protein>
    <submittedName>
        <fullName evidence="2">Uncharacterized protein</fullName>
    </submittedName>
</protein>
<dbReference type="Proteomes" id="UP000799757">
    <property type="component" value="Unassembled WGS sequence"/>
</dbReference>
<organism evidence="2 3">
    <name type="scientific">Melanomma pulvis-pyrius CBS 109.77</name>
    <dbReference type="NCBI Taxonomy" id="1314802"/>
    <lineage>
        <taxon>Eukaryota</taxon>
        <taxon>Fungi</taxon>
        <taxon>Dikarya</taxon>
        <taxon>Ascomycota</taxon>
        <taxon>Pezizomycotina</taxon>
        <taxon>Dothideomycetes</taxon>
        <taxon>Pleosporomycetidae</taxon>
        <taxon>Pleosporales</taxon>
        <taxon>Melanommataceae</taxon>
        <taxon>Melanomma</taxon>
    </lineage>
</organism>
<evidence type="ECO:0000313" key="3">
    <source>
        <dbReference type="Proteomes" id="UP000799757"/>
    </source>
</evidence>
<feature type="transmembrane region" description="Helical" evidence="1">
    <location>
        <begin position="232"/>
        <end position="249"/>
    </location>
</feature>
<keyword evidence="1" id="KW-1133">Transmembrane helix</keyword>
<reference evidence="2" key="1">
    <citation type="journal article" date="2020" name="Stud. Mycol.">
        <title>101 Dothideomycetes genomes: a test case for predicting lifestyles and emergence of pathogens.</title>
        <authorList>
            <person name="Haridas S."/>
            <person name="Albert R."/>
            <person name="Binder M."/>
            <person name="Bloem J."/>
            <person name="Labutti K."/>
            <person name="Salamov A."/>
            <person name="Andreopoulos B."/>
            <person name="Baker S."/>
            <person name="Barry K."/>
            <person name="Bills G."/>
            <person name="Bluhm B."/>
            <person name="Cannon C."/>
            <person name="Castanera R."/>
            <person name="Culley D."/>
            <person name="Daum C."/>
            <person name="Ezra D."/>
            <person name="Gonzalez J."/>
            <person name="Henrissat B."/>
            <person name="Kuo A."/>
            <person name="Liang C."/>
            <person name="Lipzen A."/>
            <person name="Lutzoni F."/>
            <person name="Magnuson J."/>
            <person name="Mondo S."/>
            <person name="Nolan M."/>
            <person name="Ohm R."/>
            <person name="Pangilinan J."/>
            <person name="Park H.-J."/>
            <person name="Ramirez L."/>
            <person name="Alfaro M."/>
            <person name="Sun H."/>
            <person name="Tritt A."/>
            <person name="Yoshinaga Y."/>
            <person name="Zwiers L.-H."/>
            <person name="Turgeon B."/>
            <person name="Goodwin S."/>
            <person name="Spatafora J."/>
            <person name="Crous P."/>
            <person name="Grigoriev I."/>
        </authorList>
    </citation>
    <scope>NUCLEOTIDE SEQUENCE</scope>
    <source>
        <strain evidence="2">CBS 109.77</strain>
    </source>
</reference>
<feature type="transmembrane region" description="Helical" evidence="1">
    <location>
        <begin position="157"/>
        <end position="181"/>
    </location>
</feature>
<accession>A0A6A6XQI4</accession>
<dbReference type="AlphaFoldDB" id="A0A6A6XQI4"/>
<sequence length="369" mass="42214">MQRKPLPAGADTNVRAYSIFFSYLLLCFSLTVFIARKLLKSYSLLSKSTTARTPPRKHVQYFVLLAISSLGTTWYYMFRYFQTSYRIWLMWRSIYELTPDQTHWGLWLKETSLFKEAWEIAIIGAGRYWWTLQIFFFACGLGLNLEQKGVRRGIKHTWAFMLLGQVVAISFATNLFLLAVLLSPPPPPPPSSTGIYRRKWLGPWLVNLLTVVATVLPAYYLGTEDYWHTPEFMTVLLVPHAALLILPFARALLPAKYFTDDKVEFSEDIYTYLWGMTIVGGVLLGLKTTVATYNFNGLQGIWHALFEHPAVSSVGFDVIFCWITWTVWWKTQAQDSANVLDDERENKEGEWVGAGSGIAALGGSEVRRR</sequence>
<keyword evidence="1" id="KW-0812">Transmembrane</keyword>
<keyword evidence="3" id="KW-1185">Reference proteome</keyword>
<proteinExistence type="predicted"/>
<feature type="transmembrane region" description="Helical" evidence="1">
    <location>
        <begin position="59"/>
        <end position="78"/>
    </location>
</feature>
<gene>
    <name evidence="2" type="ORF">K505DRAFT_296460</name>
</gene>
<feature type="transmembrane region" description="Helical" evidence="1">
    <location>
        <begin position="20"/>
        <end position="39"/>
    </location>
</feature>
<evidence type="ECO:0000256" key="1">
    <source>
        <dbReference type="SAM" id="Phobius"/>
    </source>
</evidence>
<feature type="transmembrane region" description="Helical" evidence="1">
    <location>
        <begin position="269"/>
        <end position="286"/>
    </location>
</feature>
<evidence type="ECO:0000313" key="2">
    <source>
        <dbReference type="EMBL" id="KAF2798494.1"/>
    </source>
</evidence>
<keyword evidence="1" id="KW-0472">Membrane</keyword>
<name>A0A6A6XQI4_9PLEO</name>
<dbReference type="OrthoDB" id="2126185at2759"/>
<feature type="transmembrane region" description="Helical" evidence="1">
    <location>
        <begin position="201"/>
        <end position="220"/>
    </location>
</feature>